<dbReference type="InterPro" id="IPR011990">
    <property type="entry name" value="TPR-like_helical_dom_sf"/>
</dbReference>
<evidence type="ECO:0000256" key="3">
    <source>
        <dbReference type="ARBA" id="ARBA00022729"/>
    </source>
</evidence>
<dbReference type="SUPFAM" id="SSF48452">
    <property type="entry name" value="TPR-like"/>
    <property type="match status" value="1"/>
</dbReference>
<keyword evidence="9" id="KW-1185">Reference proteome</keyword>
<dbReference type="Pfam" id="PF07980">
    <property type="entry name" value="SusD_RagB"/>
    <property type="match status" value="1"/>
</dbReference>
<reference evidence="9" key="1">
    <citation type="submission" date="2016-10" db="EMBL/GenBank/DDBJ databases">
        <authorList>
            <person name="Varghese N."/>
            <person name="Submissions S."/>
        </authorList>
    </citation>
    <scope>NUCLEOTIDE SEQUENCE [LARGE SCALE GENOMIC DNA]</scope>
    <source>
        <strain evidence="9">Jip14</strain>
    </source>
</reference>
<dbReference type="PROSITE" id="PS51257">
    <property type="entry name" value="PROKAR_LIPOPROTEIN"/>
    <property type="match status" value="1"/>
</dbReference>
<evidence type="ECO:0000256" key="2">
    <source>
        <dbReference type="ARBA" id="ARBA00006275"/>
    </source>
</evidence>
<evidence type="ECO:0000256" key="1">
    <source>
        <dbReference type="ARBA" id="ARBA00004442"/>
    </source>
</evidence>
<accession>A0A1H7PDE5</accession>
<dbReference type="EMBL" id="FNZR01000004">
    <property type="protein sequence ID" value="SEL33790.1"/>
    <property type="molecule type" value="Genomic_DNA"/>
</dbReference>
<evidence type="ECO:0000313" key="9">
    <source>
        <dbReference type="Proteomes" id="UP000198916"/>
    </source>
</evidence>
<organism evidence="8 9">
    <name type="scientific">Parapedobacter koreensis</name>
    <dbReference type="NCBI Taxonomy" id="332977"/>
    <lineage>
        <taxon>Bacteria</taxon>
        <taxon>Pseudomonadati</taxon>
        <taxon>Bacteroidota</taxon>
        <taxon>Sphingobacteriia</taxon>
        <taxon>Sphingobacteriales</taxon>
        <taxon>Sphingobacteriaceae</taxon>
        <taxon>Parapedobacter</taxon>
    </lineage>
</organism>
<evidence type="ECO:0000256" key="4">
    <source>
        <dbReference type="ARBA" id="ARBA00023136"/>
    </source>
</evidence>
<dbReference type="STRING" id="332977.SAMN05421740_104324"/>
<feature type="domain" description="SusD-like N-terminal" evidence="7">
    <location>
        <begin position="63"/>
        <end position="219"/>
    </location>
</feature>
<feature type="domain" description="RagB/SusD" evidence="6">
    <location>
        <begin position="279"/>
        <end position="557"/>
    </location>
</feature>
<gene>
    <name evidence="8" type="ORF">SAMN05421740_104324</name>
</gene>
<dbReference type="OrthoDB" id="5694214at2"/>
<dbReference type="InterPro" id="IPR012944">
    <property type="entry name" value="SusD_RagB_dom"/>
</dbReference>
<evidence type="ECO:0000259" key="7">
    <source>
        <dbReference type="Pfam" id="PF14322"/>
    </source>
</evidence>
<dbReference type="InterPro" id="IPR033985">
    <property type="entry name" value="SusD-like_N"/>
</dbReference>
<comment type="subcellular location">
    <subcellularLocation>
        <location evidence="1">Cell outer membrane</location>
    </subcellularLocation>
</comment>
<protein>
    <submittedName>
        <fullName evidence="8">Starch-binding associating with outer membrane</fullName>
    </submittedName>
</protein>
<keyword evidence="5" id="KW-0998">Cell outer membrane</keyword>
<proteinExistence type="inferred from homology"/>
<dbReference type="AlphaFoldDB" id="A0A1H7PDE5"/>
<keyword evidence="4" id="KW-0472">Membrane</keyword>
<dbReference type="Pfam" id="PF14322">
    <property type="entry name" value="SusD-like_3"/>
    <property type="match status" value="1"/>
</dbReference>
<dbReference type="GO" id="GO:0009279">
    <property type="term" value="C:cell outer membrane"/>
    <property type="evidence" value="ECO:0007669"/>
    <property type="project" value="UniProtKB-SubCell"/>
</dbReference>
<evidence type="ECO:0000313" key="8">
    <source>
        <dbReference type="EMBL" id="SEL33790.1"/>
    </source>
</evidence>
<sequence>MKRYSKLLSIFTLWTMMSCSDILNKVPLDGPADITFLQSTAELSLAVNGVYRNLWYNSLSASGQWEYVLDHSSDIGWDRNLSVFTFAGNGSHSAAEASFSSIWDHLYAGIGRANYILANLDRVADASQETLDLADGQVRFLRSYWYSQLITLWGDVPLVLEPLDIDDNKLPRTAKMEIVDLLLADLDIAADKLPETWGTADRGRATKGAALALKSRIALIGERYDVAAAAANEVIQSGVYALYPDYEKLFSYEGESSSEVIFEIMFQYGIYDHRMPISTFSRNAQGNSTKVPTQSLVDSYECIDGLTIDQSPLYDPAKPFENRDPRLRQTIAVPGDVFLGFQFETHKDSITCWNYNVSPATRIPNQDATNAYASFSGYCWRKTTDPQDGGALRNNSSLNFMVLRLGEVLLNYAEAKIELNELDASCLEAINRIRGRESVQMPSIPAGKSQAEMRAIVRRERKVELALEGLRLQDIRRWKIAEKVMPGPLYGRPQKPYNYEDQGVPVLDQDGVLDYTAYADKLSVIEQRAFNPQRDYLWPIPQSEMDINPNLIQNPNY</sequence>
<keyword evidence="3" id="KW-0732">Signal</keyword>
<dbReference type="RefSeq" id="WP_090605919.1">
    <property type="nucleotide sequence ID" value="NZ_FNZR01000004.1"/>
</dbReference>
<dbReference type="Gene3D" id="1.25.40.390">
    <property type="match status" value="1"/>
</dbReference>
<evidence type="ECO:0000256" key="5">
    <source>
        <dbReference type="ARBA" id="ARBA00023237"/>
    </source>
</evidence>
<name>A0A1H7PDE5_9SPHI</name>
<dbReference type="Proteomes" id="UP000198916">
    <property type="component" value="Unassembled WGS sequence"/>
</dbReference>
<comment type="similarity">
    <text evidence="2">Belongs to the SusD family.</text>
</comment>
<evidence type="ECO:0000259" key="6">
    <source>
        <dbReference type="Pfam" id="PF07980"/>
    </source>
</evidence>